<accession>A0A7J2TLA7</accession>
<keyword evidence="8 11" id="KW-0472">Membrane</keyword>
<evidence type="ECO:0000256" key="11">
    <source>
        <dbReference type="SAM" id="Phobius"/>
    </source>
</evidence>
<comment type="similarity">
    <text evidence="2">Belongs to the CDP-alcohol phosphatidyltransferase class-I family.</text>
</comment>
<comment type="caution">
    <text evidence="12">The sequence shown here is derived from an EMBL/GenBank/DDBJ whole genome shotgun (WGS) entry which is preliminary data.</text>
</comment>
<evidence type="ECO:0000313" key="12">
    <source>
        <dbReference type="EMBL" id="HEH35944.1"/>
    </source>
</evidence>
<feature type="transmembrane region" description="Helical" evidence="11">
    <location>
        <begin position="162"/>
        <end position="179"/>
    </location>
</feature>
<sequence length="211" mass="23591">MRIFREVSLADSISVLNALFGFSALIYAIYDYEKSFAFFYFALISDGLDGWIAEKTEKSRLGKELDALADCVSFSVYPAFLVSLVNPDLFFLSSLMLSFAILRLARFNVLNLRDFLGIPTSVNAIMVTSLVRLKASQEVLAILMLIFSILMISDLEYKRIRGASLIFFGVLLILAVFFIEVCCLLIAISLIYAALPGVSVCGRYLLRSRQV</sequence>
<keyword evidence="10" id="KW-1208">Phospholipid metabolism</keyword>
<protein>
    <submittedName>
        <fullName evidence="12">CDP-diacylglycerol--serine O-phosphatidyltransferase</fullName>
        <ecNumber evidence="12">2.7.8.8</ecNumber>
    </submittedName>
</protein>
<dbReference type="InterPro" id="IPR043130">
    <property type="entry name" value="CDP-OH_PTrfase_TM_dom"/>
</dbReference>
<keyword evidence="3" id="KW-0444">Lipid biosynthesis</keyword>
<organism evidence="12">
    <name type="scientific">Archaeoglobus fulgidus</name>
    <dbReference type="NCBI Taxonomy" id="2234"/>
    <lineage>
        <taxon>Archaea</taxon>
        <taxon>Methanobacteriati</taxon>
        <taxon>Methanobacteriota</taxon>
        <taxon>Archaeoglobi</taxon>
        <taxon>Archaeoglobales</taxon>
        <taxon>Archaeoglobaceae</taxon>
        <taxon>Archaeoglobus</taxon>
    </lineage>
</organism>
<dbReference type="EMBL" id="DSLA01000113">
    <property type="protein sequence ID" value="HEH35944.1"/>
    <property type="molecule type" value="Genomic_DNA"/>
</dbReference>
<dbReference type="Pfam" id="PF01066">
    <property type="entry name" value="CDP-OH_P_transf"/>
    <property type="match status" value="1"/>
</dbReference>
<evidence type="ECO:0000256" key="9">
    <source>
        <dbReference type="ARBA" id="ARBA00023209"/>
    </source>
</evidence>
<evidence type="ECO:0000256" key="7">
    <source>
        <dbReference type="ARBA" id="ARBA00023098"/>
    </source>
</evidence>
<keyword evidence="9" id="KW-0594">Phospholipid biosynthesis</keyword>
<feature type="transmembrane region" description="Helical" evidence="11">
    <location>
        <begin position="185"/>
        <end position="206"/>
    </location>
</feature>
<evidence type="ECO:0000256" key="1">
    <source>
        <dbReference type="ARBA" id="ARBA00004141"/>
    </source>
</evidence>
<evidence type="ECO:0000256" key="3">
    <source>
        <dbReference type="ARBA" id="ARBA00022516"/>
    </source>
</evidence>
<reference evidence="12" key="1">
    <citation type="journal article" date="2020" name="mSystems">
        <title>Genome- and Community-Level Interaction Insights into Carbon Utilization and Element Cycling Functions of Hydrothermarchaeota in Hydrothermal Sediment.</title>
        <authorList>
            <person name="Zhou Z."/>
            <person name="Liu Y."/>
            <person name="Xu W."/>
            <person name="Pan J."/>
            <person name="Luo Z.H."/>
            <person name="Li M."/>
        </authorList>
    </citation>
    <scope>NUCLEOTIDE SEQUENCE [LARGE SCALE GENOMIC DNA]</scope>
    <source>
        <strain evidence="12">SpSt-26</strain>
    </source>
</reference>
<dbReference type="GO" id="GO:0016020">
    <property type="term" value="C:membrane"/>
    <property type="evidence" value="ECO:0007669"/>
    <property type="project" value="UniProtKB-SubCell"/>
</dbReference>
<keyword evidence="5 11" id="KW-0812">Transmembrane</keyword>
<dbReference type="EC" id="2.7.8.8" evidence="12"/>
<name>A0A7J2TLA7_ARCFL</name>
<evidence type="ECO:0000256" key="10">
    <source>
        <dbReference type="ARBA" id="ARBA00023264"/>
    </source>
</evidence>
<comment type="subcellular location">
    <subcellularLocation>
        <location evidence="1">Membrane</location>
        <topology evidence="1">Multi-pass membrane protein</topology>
    </subcellularLocation>
</comment>
<evidence type="ECO:0000256" key="8">
    <source>
        <dbReference type="ARBA" id="ARBA00023136"/>
    </source>
</evidence>
<evidence type="ECO:0000256" key="4">
    <source>
        <dbReference type="ARBA" id="ARBA00022679"/>
    </source>
</evidence>
<proteinExistence type="inferred from homology"/>
<feature type="transmembrane region" description="Helical" evidence="11">
    <location>
        <begin position="12"/>
        <end position="30"/>
    </location>
</feature>
<dbReference type="Gene3D" id="1.20.120.1760">
    <property type="match status" value="1"/>
</dbReference>
<feature type="transmembrane region" description="Helical" evidence="11">
    <location>
        <begin position="139"/>
        <end position="155"/>
    </location>
</feature>
<feature type="transmembrane region" description="Helical" evidence="11">
    <location>
        <begin position="89"/>
        <end position="105"/>
    </location>
</feature>
<dbReference type="AlphaFoldDB" id="A0A7J2TLA7"/>
<evidence type="ECO:0000256" key="2">
    <source>
        <dbReference type="ARBA" id="ARBA00010441"/>
    </source>
</evidence>
<feature type="transmembrane region" description="Helical" evidence="11">
    <location>
        <begin position="112"/>
        <end position="133"/>
    </location>
</feature>
<keyword evidence="6 11" id="KW-1133">Transmembrane helix</keyword>
<gene>
    <name evidence="12" type="primary">pssA</name>
    <name evidence="12" type="ORF">ENP88_07400</name>
</gene>
<dbReference type="GO" id="GO:0003882">
    <property type="term" value="F:CDP-diacylglycerol-serine O-phosphatidyltransferase activity"/>
    <property type="evidence" value="ECO:0007669"/>
    <property type="project" value="UniProtKB-EC"/>
</dbReference>
<keyword evidence="7" id="KW-0443">Lipid metabolism</keyword>
<dbReference type="InterPro" id="IPR000462">
    <property type="entry name" value="CDP-OH_P_trans"/>
</dbReference>
<dbReference type="NCBIfam" id="TIGR00473">
    <property type="entry name" value="pssA"/>
    <property type="match status" value="1"/>
</dbReference>
<dbReference type="GO" id="GO:0008654">
    <property type="term" value="P:phospholipid biosynthetic process"/>
    <property type="evidence" value="ECO:0007669"/>
    <property type="project" value="UniProtKB-KW"/>
</dbReference>
<evidence type="ECO:0000256" key="6">
    <source>
        <dbReference type="ARBA" id="ARBA00022989"/>
    </source>
</evidence>
<dbReference type="InterPro" id="IPR004533">
    <property type="entry name" value="CDP-diaglyc--ser_O-PTrfase"/>
</dbReference>
<keyword evidence="4 12" id="KW-0808">Transferase</keyword>
<evidence type="ECO:0000256" key="5">
    <source>
        <dbReference type="ARBA" id="ARBA00022692"/>
    </source>
</evidence>